<dbReference type="Proteomes" id="UP000178912">
    <property type="component" value="Unassembled WGS sequence"/>
</dbReference>
<evidence type="ECO:0000256" key="1">
    <source>
        <dbReference type="SAM" id="MobiDB-lite"/>
    </source>
</evidence>
<evidence type="ECO:0000313" key="3">
    <source>
        <dbReference type="Proteomes" id="UP000178912"/>
    </source>
</evidence>
<gene>
    <name evidence="2" type="ORF">RAG0_14487</name>
</gene>
<dbReference type="EMBL" id="FJUX01000121">
    <property type="protein sequence ID" value="CZT09882.1"/>
    <property type="molecule type" value="Genomic_DNA"/>
</dbReference>
<accession>A0A1E1LHC2</accession>
<keyword evidence="3" id="KW-1185">Reference proteome</keyword>
<name>A0A1E1LHC2_9HELO</name>
<evidence type="ECO:0000313" key="2">
    <source>
        <dbReference type="EMBL" id="CZT09882.1"/>
    </source>
</evidence>
<dbReference type="AlphaFoldDB" id="A0A1E1LHC2"/>
<protein>
    <submittedName>
        <fullName evidence="2">Uncharacterized protein</fullName>
    </submittedName>
</protein>
<sequence>MTTIRQLATVEKYTLVERNPQAESESESSSNSRPISQRKVESSSRSSSAQGMICYRNYYMTATYLVLHATEDVLSLLKGQPAPSIPCKTPDRSPTPPPVVNATLIKAHVQQVRTGHA</sequence>
<reference evidence="3" key="1">
    <citation type="submission" date="2016-03" db="EMBL/GenBank/DDBJ databases">
        <authorList>
            <person name="Guldener U."/>
        </authorList>
    </citation>
    <scope>NUCLEOTIDE SEQUENCE [LARGE SCALE GENOMIC DNA]</scope>
    <source>
        <strain evidence="3">04CH-RAC-A.6.1</strain>
    </source>
</reference>
<proteinExistence type="predicted"/>
<feature type="region of interest" description="Disordered" evidence="1">
    <location>
        <begin position="15"/>
        <end position="49"/>
    </location>
</feature>
<organism evidence="2 3">
    <name type="scientific">Rhynchosporium agropyri</name>
    <dbReference type="NCBI Taxonomy" id="914238"/>
    <lineage>
        <taxon>Eukaryota</taxon>
        <taxon>Fungi</taxon>
        <taxon>Dikarya</taxon>
        <taxon>Ascomycota</taxon>
        <taxon>Pezizomycotina</taxon>
        <taxon>Leotiomycetes</taxon>
        <taxon>Helotiales</taxon>
        <taxon>Ploettnerulaceae</taxon>
        <taxon>Rhynchosporium</taxon>
    </lineage>
</organism>